<dbReference type="STRING" id="139825.A0A401GUW0"/>
<evidence type="ECO:0000313" key="1">
    <source>
        <dbReference type="EMBL" id="GBE86008.1"/>
    </source>
</evidence>
<name>A0A401GUW0_9APHY</name>
<reference evidence="1 2" key="1">
    <citation type="journal article" date="2018" name="Sci. Rep.">
        <title>Genome sequence of the cauliflower mushroom Sparassis crispa (Hanabiratake) and its association with beneficial usage.</title>
        <authorList>
            <person name="Kiyama R."/>
            <person name="Furutani Y."/>
            <person name="Kawaguchi K."/>
            <person name="Nakanishi T."/>
        </authorList>
    </citation>
    <scope>NUCLEOTIDE SEQUENCE [LARGE SCALE GENOMIC DNA]</scope>
</reference>
<evidence type="ECO:0000313" key="2">
    <source>
        <dbReference type="Proteomes" id="UP000287166"/>
    </source>
</evidence>
<dbReference type="EMBL" id="BFAD01000008">
    <property type="protein sequence ID" value="GBE86008.1"/>
    <property type="molecule type" value="Genomic_DNA"/>
</dbReference>
<protein>
    <submittedName>
        <fullName evidence="1">Uncharacterized protein</fullName>
    </submittedName>
</protein>
<sequence length="96" mass="11101">MTISLLHESSLDLVTHIRDFISSAQPHHHSQPLREWQCLLGWINWGLNIEPLLRPAFQASYSKIRGHSISHTPVLLNAHIIRDLTWIMITSVERMS</sequence>
<accession>A0A401GUW0</accession>
<dbReference type="GeneID" id="38782925"/>
<dbReference type="RefSeq" id="XP_027616921.1">
    <property type="nucleotide sequence ID" value="XM_027761120.1"/>
</dbReference>
<dbReference type="Proteomes" id="UP000287166">
    <property type="component" value="Unassembled WGS sequence"/>
</dbReference>
<dbReference type="InParanoid" id="A0A401GUW0"/>
<proteinExistence type="predicted"/>
<comment type="caution">
    <text evidence="1">The sequence shown here is derived from an EMBL/GenBank/DDBJ whole genome shotgun (WGS) entry which is preliminary data.</text>
</comment>
<keyword evidence="2" id="KW-1185">Reference proteome</keyword>
<dbReference type="AlphaFoldDB" id="A0A401GUW0"/>
<dbReference type="OrthoDB" id="3249498at2759"/>
<organism evidence="1 2">
    <name type="scientific">Sparassis crispa</name>
    <dbReference type="NCBI Taxonomy" id="139825"/>
    <lineage>
        <taxon>Eukaryota</taxon>
        <taxon>Fungi</taxon>
        <taxon>Dikarya</taxon>
        <taxon>Basidiomycota</taxon>
        <taxon>Agaricomycotina</taxon>
        <taxon>Agaricomycetes</taxon>
        <taxon>Polyporales</taxon>
        <taxon>Sparassidaceae</taxon>
        <taxon>Sparassis</taxon>
    </lineage>
</organism>
<gene>
    <name evidence="1" type="ORF">SCP_0805320</name>
</gene>